<protein>
    <submittedName>
        <fullName evidence="1">Uncharacterized protein</fullName>
    </submittedName>
</protein>
<sequence>MTDRFLVPAYGPDEKALGIALQSLGILGNKYNSDIALVVPALKHADGTILKRLIPEQQLKELSKGKTLLFGEDNIPLSMVSPLTLNKTRAQVILGVFASKKMINKIESKADLKAIIILPWAGEADIKEWKDTYSPTILESNEKT</sequence>
<dbReference type="RefSeq" id="WP_016390200.1">
    <property type="nucleotide sequence ID" value="NZ_KE646806.1"/>
</dbReference>
<dbReference type="AlphaFoldDB" id="A0AB33Z3C2"/>
<gene>
    <name evidence="1" type="ORF">L196_05176</name>
</gene>
<reference evidence="1 2" key="1">
    <citation type="journal article" date="2013" name="Genome Announc.">
        <title>Genome Sequence of the Pyrene- and Fluoranthene-Degrading Bacterium Cycloclasticus sp. Strain PY97M.</title>
        <authorList>
            <person name="Cui Z."/>
            <person name="Xu G."/>
            <person name="Li Q."/>
            <person name="Gao W."/>
            <person name="Zheng L."/>
        </authorList>
    </citation>
    <scope>NUCLEOTIDE SEQUENCE [LARGE SCALE GENOMIC DNA]</scope>
    <source>
        <strain evidence="1 2">PY97M</strain>
    </source>
</reference>
<name>A0AB33Z3C2_9GAMM</name>
<keyword evidence="2" id="KW-1185">Reference proteome</keyword>
<proteinExistence type="predicted"/>
<dbReference type="Proteomes" id="UP000015462">
    <property type="component" value="Unassembled WGS sequence"/>
</dbReference>
<evidence type="ECO:0000313" key="1">
    <source>
        <dbReference type="EMBL" id="EPD13417.1"/>
    </source>
</evidence>
<comment type="caution">
    <text evidence="1">The sequence shown here is derived from an EMBL/GenBank/DDBJ whole genome shotgun (WGS) entry which is preliminary data.</text>
</comment>
<accession>A0AB33Z3C2</accession>
<evidence type="ECO:0000313" key="2">
    <source>
        <dbReference type="Proteomes" id="UP000015462"/>
    </source>
</evidence>
<dbReference type="EMBL" id="ASHL01000003">
    <property type="protein sequence ID" value="EPD13417.1"/>
    <property type="molecule type" value="Genomic_DNA"/>
</dbReference>
<organism evidence="1 2">
    <name type="scientific">Cycloclasticus pugetii</name>
    <dbReference type="NCBI Taxonomy" id="34068"/>
    <lineage>
        <taxon>Bacteria</taxon>
        <taxon>Pseudomonadati</taxon>
        <taxon>Pseudomonadota</taxon>
        <taxon>Gammaproteobacteria</taxon>
        <taxon>Thiotrichales</taxon>
        <taxon>Piscirickettsiaceae</taxon>
        <taxon>Cycloclasticus</taxon>
    </lineage>
</organism>